<evidence type="ECO:0000313" key="2">
    <source>
        <dbReference type="EMBL" id="RDH40014.1"/>
    </source>
</evidence>
<dbReference type="Proteomes" id="UP000226429">
    <property type="component" value="Unassembled WGS sequence"/>
</dbReference>
<dbReference type="EMBL" id="NMOS02000019">
    <property type="protein sequence ID" value="RDH40014.1"/>
    <property type="molecule type" value="Genomic_DNA"/>
</dbReference>
<gene>
    <name evidence="2" type="ORF">CFE62_005900</name>
</gene>
<comment type="caution">
    <text evidence="2">The sequence shown here is derived from an EMBL/GenBank/DDBJ whole genome shotgun (WGS) entry which is preliminary data.</text>
</comment>
<feature type="compositionally biased region" description="Basic and acidic residues" evidence="1">
    <location>
        <begin position="250"/>
        <end position="267"/>
    </location>
</feature>
<evidence type="ECO:0000313" key="3">
    <source>
        <dbReference type="Proteomes" id="UP000226429"/>
    </source>
</evidence>
<keyword evidence="3" id="KW-1185">Reference proteome</keyword>
<sequence length="425" mass="48346">MPENNIVKLPINQVYTVLKKEHLTYQEKHSSLNKKNNAELLMLIQEELESSKGLMQQLNSDILTGLINPKFKHVADKFVKETNNTLTVESSAIKQQLDEFIGFSELLFLILTKANIWTKTQNITTLQNFASLTKLKFNLFLDNLNQFLISTNEENSELIRIAKILINHYFPAVAVASYDGSTKLILLAYSTDVAALKDAIEKKDIPSLQKNLDTYQKNISRQKETFISADTSDIDEDEDYHSCYEFPVNETKDPNQSDNSDRDSYYSCEDENKNEEFFGALENLTDQSLPSKEQSNTSNQGLLQRLINWFRKLIYNLTHIIHRTRETPPSTRLSTEQDIEPLIGEKTDTASITSSIASEKSARTPILHIIATYKRNSIVSSTDNSCSFFRNKEDKAKTVANRLLINGLAKCSSMLLSALKMNMTL</sequence>
<reference evidence="2 3" key="1">
    <citation type="journal article" date="2017" name="Int. J. Syst. Evol. Microbiol.">
        <title>Aquarickettsiella crustaci n. gen. n. sp. (Gammaproteobacteria: Legionellales: Coxiellaceae); a bacterial pathogen of the freshwater crustacean: Gammarus fossarum (Malacostraca: Amphipoda).</title>
        <authorList>
            <person name="Bojko J."/>
            <person name="Dunn A.M."/>
            <person name="Stebbing P.D."/>
            <person name="Van Aerle R."/>
            <person name="Bacela-Spychalska K."/>
            <person name="Bean T.P."/>
            <person name="Stentiford G.D."/>
        </authorList>
    </citation>
    <scope>NUCLEOTIDE SEQUENCE [LARGE SCALE GENOMIC DNA]</scope>
    <source>
        <strain evidence="2">RA15029</strain>
    </source>
</reference>
<proteinExistence type="predicted"/>
<organism evidence="2 3">
    <name type="scientific">Candidatus Aquirickettsiella gammari</name>
    <dbReference type="NCBI Taxonomy" id="2016198"/>
    <lineage>
        <taxon>Bacteria</taxon>
        <taxon>Pseudomonadati</taxon>
        <taxon>Pseudomonadota</taxon>
        <taxon>Gammaproteobacteria</taxon>
        <taxon>Legionellales</taxon>
        <taxon>Coxiellaceae</taxon>
        <taxon>Candidatus Aquirickettsiella</taxon>
    </lineage>
</organism>
<name>A0A370CHU1_9COXI</name>
<accession>A0A370CHU1</accession>
<feature type="region of interest" description="Disordered" evidence="1">
    <location>
        <begin position="246"/>
        <end position="267"/>
    </location>
</feature>
<protein>
    <submittedName>
        <fullName evidence="2">Uncharacterized protein</fullName>
    </submittedName>
</protein>
<dbReference type="AlphaFoldDB" id="A0A370CHU1"/>
<reference evidence="2 3" key="2">
    <citation type="journal article" date="2018" name="J. Invertebr. Pathol.">
        <title>'Candidatus Aquirickettsiella gammari' (Gammaproteobacteria: Legionellales: Coxiellaceae): A bacterial pathogen of the freshwater crustacean Gammarus fossarum (Malacostraca: Amphipoda).</title>
        <authorList>
            <person name="Bojko J."/>
            <person name="Dunn A.M."/>
            <person name="Stebbing P.D."/>
            <person name="van Aerle R."/>
            <person name="Bacela-Spychalska K."/>
            <person name="Bean T.P."/>
            <person name="Urrutia A."/>
            <person name="Stentiford G.D."/>
        </authorList>
    </citation>
    <scope>NUCLEOTIDE SEQUENCE [LARGE SCALE GENOMIC DNA]</scope>
    <source>
        <strain evidence="2">RA15029</strain>
    </source>
</reference>
<evidence type="ECO:0000256" key="1">
    <source>
        <dbReference type="SAM" id="MobiDB-lite"/>
    </source>
</evidence>